<accession>A0A8H9CAI7</accession>
<geneLocation type="plasmid" evidence="1 2">
    <name>pVL1_2</name>
</geneLocation>
<gene>
    <name evidence="1" type="ORF">mvi_63170</name>
</gene>
<keyword evidence="1" id="KW-0614">Plasmid</keyword>
<evidence type="ECO:0000313" key="1">
    <source>
        <dbReference type="EMBL" id="BCM87856.1"/>
    </source>
</evidence>
<reference evidence="1" key="1">
    <citation type="submission" date="2020-11" db="EMBL/GenBank/DDBJ databases">
        <title>Complete genome sequence of a novel pathogenic Methylobacterium strain isolated from rice in Vietnam.</title>
        <authorList>
            <person name="Lai K."/>
            <person name="Okazaki S."/>
            <person name="Higashi K."/>
            <person name="Mori H."/>
            <person name="Toyoda A."/>
            <person name="Kurokawa K."/>
        </authorList>
    </citation>
    <scope>NUCLEOTIDE SEQUENCE</scope>
    <source>
        <strain evidence="1">VL1</strain>
        <plasmid evidence="1">pVL1_2</plasmid>
    </source>
</reference>
<dbReference type="KEGG" id="mind:mvi_63170"/>
<evidence type="ECO:0000313" key="2">
    <source>
        <dbReference type="Proteomes" id="UP000663508"/>
    </source>
</evidence>
<protein>
    <submittedName>
        <fullName evidence="1">Uncharacterized protein</fullName>
    </submittedName>
</protein>
<name>A0A8H9CAI7_9HYPH</name>
<proteinExistence type="predicted"/>
<sequence>MTLHPQAEIMARAMGLLINATNNPRPTKGKYERIPTGYVQKLKVARSTLTAEQLELVKANELDTLPRNKVKGVATFSLVRKDTSRYQGEVLAEVKKRPINAKQMRRRAAQAPLALAAE</sequence>
<organism evidence="1 2">
    <name type="scientific">Methylobacterium indicum</name>
    <dbReference type="NCBI Taxonomy" id="1775910"/>
    <lineage>
        <taxon>Bacteria</taxon>
        <taxon>Pseudomonadati</taxon>
        <taxon>Pseudomonadota</taxon>
        <taxon>Alphaproteobacteria</taxon>
        <taxon>Hyphomicrobiales</taxon>
        <taxon>Methylobacteriaceae</taxon>
        <taxon>Methylobacterium</taxon>
    </lineage>
</organism>
<dbReference type="EMBL" id="AP024147">
    <property type="protein sequence ID" value="BCM87856.1"/>
    <property type="molecule type" value="Genomic_DNA"/>
</dbReference>
<dbReference type="Proteomes" id="UP000663508">
    <property type="component" value="Plasmid pVL1_2"/>
</dbReference>
<dbReference type="RefSeq" id="WP_207183868.1">
    <property type="nucleotide sequence ID" value="NZ_AP024147.1"/>
</dbReference>
<dbReference type="AlphaFoldDB" id="A0A8H9CAI7"/>